<feature type="domain" description="Methyltransferase type 11" evidence="1">
    <location>
        <begin position="72"/>
        <end position="119"/>
    </location>
</feature>
<dbReference type="Pfam" id="PF08241">
    <property type="entry name" value="Methyltransf_11"/>
    <property type="match status" value="1"/>
</dbReference>
<dbReference type="EMBL" id="BMXT01000001">
    <property type="protein sequence ID" value="GGY19351.1"/>
    <property type="molecule type" value="Genomic_DNA"/>
</dbReference>
<keyword evidence="2" id="KW-0489">Methyltransferase</keyword>
<evidence type="ECO:0000259" key="1">
    <source>
        <dbReference type="Pfam" id="PF08241"/>
    </source>
</evidence>
<dbReference type="InterPro" id="IPR013216">
    <property type="entry name" value="Methyltransf_11"/>
</dbReference>
<accession>A0ABQ2ZLP0</accession>
<keyword evidence="3" id="KW-1185">Reference proteome</keyword>
<sequence length="230" mass="25279">MHHRDDDIYASAPLRRLLDEQTRVLTPELQRCFGTHALLLGASIDDVPPALPMLGCWTTLHLGNGRYRGDLHAAADEPLPFVDDAFELVLLRHALEVAPSASALLAEAVRVLAPGGVLALTGVHPLGGWAPWFCWHARGKSQTLQMPWRLEHNLQQAGLEIEQVRRIGRLWPHLTSPGAAAANPFGGGYVLVARKRRRMATPLRIKPVPVRVPTNSQLSPGTRRSSALRL</sequence>
<dbReference type="GO" id="GO:0008168">
    <property type="term" value="F:methyltransferase activity"/>
    <property type="evidence" value="ECO:0007669"/>
    <property type="project" value="UniProtKB-KW"/>
</dbReference>
<dbReference type="GO" id="GO:0032259">
    <property type="term" value="P:methylation"/>
    <property type="evidence" value="ECO:0007669"/>
    <property type="project" value="UniProtKB-KW"/>
</dbReference>
<protein>
    <submittedName>
        <fullName evidence="2">SAM-dependent methyltransferase</fullName>
    </submittedName>
</protein>
<comment type="caution">
    <text evidence="2">The sequence shown here is derived from an EMBL/GenBank/DDBJ whole genome shotgun (WGS) entry which is preliminary data.</text>
</comment>
<dbReference type="Gene3D" id="3.40.50.150">
    <property type="entry name" value="Vaccinia Virus protein VP39"/>
    <property type="match status" value="1"/>
</dbReference>
<dbReference type="InterPro" id="IPR029063">
    <property type="entry name" value="SAM-dependent_MTases_sf"/>
</dbReference>
<keyword evidence="2" id="KW-0808">Transferase</keyword>
<dbReference type="RefSeq" id="WP_189439988.1">
    <property type="nucleotide sequence ID" value="NZ_BMXT01000001.1"/>
</dbReference>
<evidence type="ECO:0000313" key="2">
    <source>
        <dbReference type="EMBL" id="GGY19351.1"/>
    </source>
</evidence>
<dbReference type="CDD" id="cd02440">
    <property type="entry name" value="AdoMet_MTases"/>
    <property type="match status" value="1"/>
</dbReference>
<proteinExistence type="predicted"/>
<organism evidence="2 3">
    <name type="scientific">Rhodanobacter panaciterrae</name>
    <dbReference type="NCBI Taxonomy" id="490572"/>
    <lineage>
        <taxon>Bacteria</taxon>
        <taxon>Pseudomonadati</taxon>
        <taxon>Pseudomonadota</taxon>
        <taxon>Gammaproteobacteria</taxon>
        <taxon>Lysobacterales</taxon>
        <taxon>Rhodanobacteraceae</taxon>
        <taxon>Rhodanobacter</taxon>
    </lineage>
</organism>
<dbReference type="SUPFAM" id="SSF53335">
    <property type="entry name" value="S-adenosyl-L-methionine-dependent methyltransferases"/>
    <property type="match status" value="1"/>
</dbReference>
<gene>
    <name evidence="2" type="ORF">GCM10008098_09560</name>
</gene>
<evidence type="ECO:0000313" key="3">
    <source>
        <dbReference type="Proteomes" id="UP000621898"/>
    </source>
</evidence>
<name>A0ABQ2ZLP0_9GAMM</name>
<dbReference type="Proteomes" id="UP000621898">
    <property type="component" value="Unassembled WGS sequence"/>
</dbReference>
<reference evidence="3" key="1">
    <citation type="journal article" date="2019" name="Int. J. Syst. Evol. Microbiol.">
        <title>The Global Catalogue of Microorganisms (GCM) 10K type strain sequencing project: providing services to taxonomists for standard genome sequencing and annotation.</title>
        <authorList>
            <consortium name="The Broad Institute Genomics Platform"/>
            <consortium name="The Broad Institute Genome Sequencing Center for Infectious Disease"/>
            <person name="Wu L."/>
            <person name="Ma J."/>
        </authorList>
    </citation>
    <scope>NUCLEOTIDE SEQUENCE [LARGE SCALE GENOMIC DNA]</scope>
    <source>
        <strain evidence="3">KCTC 22232</strain>
    </source>
</reference>